<dbReference type="AlphaFoldDB" id="A0AA88J4J5"/>
<reference evidence="1" key="1">
    <citation type="submission" date="2023-07" db="EMBL/GenBank/DDBJ databases">
        <title>draft genome sequence of fig (Ficus carica).</title>
        <authorList>
            <person name="Takahashi T."/>
            <person name="Nishimura K."/>
        </authorList>
    </citation>
    <scope>NUCLEOTIDE SEQUENCE</scope>
</reference>
<sequence>MEPNLAALMLVAPMTRIWSLGRRQLRAISFITPRCLVRSPMLMDRKTSIIVVESVR</sequence>
<protein>
    <submittedName>
        <fullName evidence="1">Uncharacterized protein</fullName>
    </submittedName>
</protein>
<proteinExistence type="predicted"/>
<keyword evidence="2" id="KW-1185">Reference proteome</keyword>
<name>A0AA88J4J5_FICCA</name>
<dbReference type="EMBL" id="BTGU01000115">
    <property type="protein sequence ID" value="GMN61642.1"/>
    <property type="molecule type" value="Genomic_DNA"/>
</dbReference>
<evidence type="ECO:0000313" key="2">
    <source>
        <dbReference type="Proteomes" id="UP001187192"/>
    </source>
</evidence>
<evidence type="ECO:0000313" key="1">
    <source>
        <dbReference type="EMBL" id="GMN61642.1"/>
    </source>
</evidence>
<organism evidence="1 2">
    <name type="scientific">Ficus carica</name>
    <name type="common">Common fig</name>
    <dbReference type="NCBI Taxonomy" id="3494"/>
    <lineage>
        <taxon>Eukaryota</taxon>
        <taxon>Viridiplantae</taxon>
        <taxon>Streptophyta</taxon>
        <taxon>Embryophyta</taxon>
        <taxon>Tracheophyta</taxon>
        <taxon>Spermatophyta</taxon>
        <taxon>Magnoliopsida</taxon>
        <taxon>eudicotyledons</taxon>
        <taxon>Gunneridae</taxon>
        <taxon>Pentapetalae</taxon>
        <taxon>rosids</taxon>
        <taxon>fabids</taxon>
        <taxon>Rosales</taxon>
        <taxon>Moraceae</taxon>
        <taxon>Ficeae</taxon>
        <taxon>Ficus</taxon>
    </lineage>
</organism>
<gene>
    <name evidence="1" type="ORF">TIFTF001_030738</name>
</gene>
<comment type="caution">
    <text evidence="1">The sequence shown here is derived from an EMBL/GenBank/DDBJ whole genome shotgun (WGS) entry which is preliminary data.</text>
</comment>
<dbReference type="Proteomes" id="UP001187192">
    <property type="component" value="Unassembled WGS sequence"/>
</dbReference>
<accession>A0AA88J4J5</accession>